<name>A0A7J6TFR9_PEROL</name>
<organism evidence="3 4">
    <name type="scientific">Perkinsus olseni</name>
    <name type="common">Perkinsus atlanticus</name>
    <dbReference type="NCBI Taxonomy" id="32597"/>
    <lineage>
        <taxon>Eukaryota</taxon>
        <taxon>Sar</taxon>
        <taxon>Alveolata</taxon>
        <taxon>Perkinsozoa</taxon>
        <taxon>Perkinsea</taxon>
        <taxon>Perkinsida</taxon>
        <taxon>Perkinsidae</taxon>
        <taxon>Perkinsus</taxon>
    </lineage>
</organism>
<reference evidence="3 4" key="1">
    <citation type="submission" date="2020-04" db="EMBL/GenBank/DDBJ databases">
        <title>Perkinsus olseni comparative genomics.</title>
        <authorList>
            <person name="Bogema D.R."/>
        </authorList>
    </citation>
    <scope>NUCLEOTIDE SEQUENCE [LARGE SCALE GENOMIC DNA]</scope>
    <source>
        <strain evidence="3">ATCC PRA-205</strain>
    </source>
</reference>
<feature type="region of interest" description="Disordered" evidence="1">
    <location>
        <begin position="1"/>
        <end position="53"/>
    </location>
</feature>
<dbReference type="PANTHER" id="PTHR24401:SF29">
    <property type="entry name" value="SI:CH211-243P7.3-RELATED"/>
    <property type="match status" value="1"/>
</dbReference>
<evidence type="ECO:0000313" key="3">
    <source>
        <dbReference type="EMBL" id="KAF4743771.1"/>
    </source>
</evidence>
<feature type="region of interest" description="Disordered" evidence="1">
    <location>
        <begin position="698"/>
        <end position="731"/>
    </location>
</feature>
<comment type="caution">
    <text evidence="3">The sequence shown here is derived from an EMBL/GenBank/DDBJ whole genome shotgun (WGS) entry which is preliminary data.</text>
</comment>
<evidence type="ECO:0000256" key="1">
    <source>
        <dbReference type="SAM" id="MobiDB-lite"/>
    </source>
</evidence>
<sequence length="945" mass="104390">PQTSSTCESAGEKGCTPEGSPQTSSTCESAGEKGCTPEGSPQTSTASPRDVGTQTVTGAEKNLPANSTPTSLSQVGSVDVLKWYRRPHWTVAASAAFPKGSEVFAHDLLVWAPPGGSCIHCGAKDLQRPARLAPPKLTYTLSGWPYQTTTIRLVCTRCRKSWYAWNPSFVKTLELRVQLRLPFLCNNGKALDQGAIEFIRHVFMNGGSVTQCATFLTAALHREYSQRLAAFEGRWDSSSKSPFLVAPSDAADAIPPKPWPVSTNLVLAIALVDLSIEREALLRELATKVASYSIAIDHTRGCAKKCIATHSLGQSLTVVGDFSTVLGSYLVPTTSLHYAGDALQEVYRRHQANGVQHPRVLYTDNACCGSINKTLRSYIPPDVVPKLDGYHLQQRINREVVQQHVLCLKFKSDLRRAVYIDNEQDAHALASARATVGLTGPIPKHERVKYISRAIPSSTLLRERIMAVAQAYRARDEAALKEWATSAERAELLESGAEEWQLRSPPPGTRYTPLLSNRFWHVLGNQLQHVDRSCVSDVENLPSVVRTGTAAFHNTSIELPTYRSVRGSSSCENFHSQLSKAYGASTRVGCHLFDLKLHWLLHKHNRRCALRVGLRVPPEELTPRRVEGMGREAVLEQYPDFRLADKGSELPKVGYAYCLSLDDLPEDLKSLHLAGESELMNLIGEIEDGGALQELGSLETPESEDSDSEDGTPMDFEGGEPKDHSTADEGNVSSSVLATDLEKDVVAGNSFPRFSRLKAASSTHDNYPVLHEINSDMSRIFTQLRLDFPKASATALRKMYMRDHFTVEKERYKVERRSPRPLHPVTVLQVEQFLSRERKEMNYAAKAGSVNLASRLRFNELDALLEPQPLPEMSGSSTIGERRMMLGRIRVSGRKAAGNDANGDERYRILRHTGVRMEKATSRMEVFDPVQARGRQGGVGLATNR</sequence>
<dbReference type="Proteomes" id="UP000574390">
    <property type="component" value="Unassembled WGS sequence"/>
</dbReference>
<gene>
    <name evidence="3" type="ORF">FOZ62_024099</name>
</gene>
<feature type="domain" description="DUF6729" evidence="2">
    <location>
        <begin position="80"/>
        <end position="261"/>
    </location>
</feature>
<dbReference type="AlphaFoldDB" id="A0A7J6TFR9"/>
<protein>
    <recommendedName>
        <fullName evidence="2">DUF6729 domain-containing protein</fullName>
    </recommendedName>
</protein>
<evidence type="ECO:0000259" key="2">
    <source>
        <dbReference type="Pfam" id="PF20499"/>
    </source>
</evidence>
<proteinExistence type="predicted"/>
<accession>A0A7J6TFR9</accession>
<feature type="non-terminal residue" evidence="3">
    <location>
        <position position="945"/>
    </location>
</feature>
<dbReference type="Pfam" id="PF20499">
    <property type="entry name" value="DUF6729"/>
    <property type="match status" value="1"/>
</dbReference>
<feature type="compositionally biased region" description="Polar residues" evidence="1">
    <location>
        <begin position="19"/>
        <end position="28"/>
    </location>
</feature>
<dbReference type="InterPro" id="IPR046616">
    <property type="entry name" value="DUF6729"/>
</dbReference>
<dbReference type="EMBL" id="JABANM010007736">
    <property type="protein sequence ID" value="KAF4743771.1"/>
    <property type="molecule type" value="Genomic_DNA"/>
</dbReference>
<feature type="compositionally biased region" description="Polar residues" evidence="1">
    <location>
        <begin position="39"/>
        <end position="53"/>
    </location>
</feature>
<feature type="compositionally biased region" description="Acidic residues" evidence="1">
    <location>
        <begin position="701"/>
        <end position="712"/>
    </location>
</feature>
<dbReference type="PANTHER" id="PTHR24401">
    <property type="entry name" value="SI:CH211-243P7.3-RELATED"/>
    <property type="match status" value="1"/>
</dbReference>
<evidence type="ECO:0000313" key="4">
    <source>
        <dbReference type="Proteomes" id="UP000574390"/>
    </source>
</evidence>